<evidence type="ECO:0000313" key="2">
    <source>
        <dbReference type="EMBL" id="PFH58056.1"/>
    </source>
</evidence>
<evidence type="ECO:0000313" key="3">
    <source>
        <dbReference type="Proteomes" id="UP000037136"/>
    </source>
</evidence>
<dbReference type="Proteomes" id="UP000037136">
    <property type="component" value="Unassembled WGS sequence"/>
</dbReference>
<protein>
    <submittedName>
        <fullName evidence="2">Uncharacterized protein</fullName>
    </submittedName>
</protein>
<accession>A0A2A9PB65</accession>
<reference evidence="2 3" key="1">
    <citation type="journal article" date="2015" name="BMC Genomics">
        <title>Gene expression during zombie ant biting behavior reflects the complexity underlying fungal parasitic behavioral manipulation.</title>
        <authorList>
            <person name="de Bekker C."/>
            <person name="Ohm R.A."/>
            <person name="Loreto R.G."/>
            <person name="Sebastian A."/>
            <person name="Albert I."/>
            <person name="Merrow M."/>
            <person name="Brachmann A."/>
            <person name="Hughes D.P."/>
        </authorList>
    </citation>
    <scope>NUCLEOTIDE SEQUENCE [LARGE SCALE GENOMIC DNA]</scope>
    <source>
        <strain evidence="2 3">SC16a</strain>
    </source>
</reference>
<evidence type="ECO:0000256" key="1">
    <source>
        <dbReference type="SAM" id="SignalP"/>
    </source>
</evidence>
<reference evidence="2 3" key="2">
    <citation type="journal article" date="2017" name="Sci. Rep.">
        <title>Ant-infecting Ophiocordyceps genomes reveal a high diversity of potential behavioral manipulation genes and a possible major role for enterotoxins.</title>
        <authorList>
            <person name="de Bekker C."/>
            <person name="Ohm R.A."/>
            <person name="Evans H.C."/>
            <person name="Brachmann A."/>
            <person name="Hughes D.P."/>
        </authorList>
    </citation>
    <scope>NUCLEOTIDE SEQUENCE [LARGE SCALE GENOMIC DNA]</scope>
    <source>
        <strain evidence="2 3">SC16a</strain>
    </source>
</reference>
<keyword evidence="1" id="KW-0732">Signal</keyword>
<dbReference type="OrthoDB" id="10442643at2759"/>
<comment type="caution">
    <text evidence="2">The sequence shown here is derived from an EMBL/GenBank/DDBJ whole genome shotgun (WGS) entry which is preliminary data.</text>
</comment>
<dbReference type="EMBL" id="LAZP02000334">
    <property type="protein sequence ID" value="PFH58056.1"/>
    <property type="molecule type" value="Genomic_DNA"/>
</dbReference>
<sequence length="73" mass="7376">MKATIVPWTILISFGLAAPAINAGGKGFEVGVEAIGKLLGGTGEDIAKAAKEFNDADPNPNFFTAEGGGTQIV</sequence>
<proteinExistence type="predicted"/>
<feature type="signal peptide" evidence="1">
    <location>
        <begin position="1"/>
        <end position="23"/>
    </location>
</feature>
<feature type="chain" id="PRO_5013151635" evidence="1">
    <location>
        <begin position="24"/>
        <end position="73"/>
    </location>
</feature>
<name>A0A2A9PB65_OPHUN</name>
<keyword evidence="3" id="KW-1185">Reference proteome</keyword>
<dbReference type="AlphaFoldDB" id="A0A2A9PB65"/>
<gene>
    <name evidence="2" type="ORF">XA68_14226</name>
</gene>
<organism evidence="2 3">
    <name type="scientific">Ophiocordyceps unilateralis</name>
    <name type="common">Zombie-ant fungus</name>
    <name type="synonym">Torrubia unilateralis</name>
    <dbReference type="NCBI Taxonomy" id="268505"/>
    <lineage>
        <taxon>Eukaryota</taxon>
        <taxon>Fungi</taxon>
        <taxon>Dikarya</taxon>
        <taxon>Ascomycota</taxon>
        <taxon>Pezizomycotina</taxon>
        <taxon>Sordariomycetes</taxon>
        <taxon>Hypocreomycetidae</taxon>
        <taxon>Hypocreales</taxon>
        <taxon>Ophiocordycipitaceae</taxon>
        <taxon>Ophiocordyceps</taxon>
    </lineage>
</organism>